<dbReference type="EMBL" id="BGPR01060099">
    <property type="protein sequence ID" value="GBO36038.1"/>
    <property type="molecule type" value="Genomic_DNA"/>
</dbReference>
<feature type="non-terminal residue" evidence="1">
    <location>
        <position position="1"/>
    </location>
</feature>
<accession>A0A4Y2WHB5</accession>
<dbReference type="Proteomes" id="UP000499080">
    <property type="component" value="Unassembled WGS sequence"/>
</dbReference>
<dbReference type="AlphaFoldDB" id="A0A4Y2WHB5"/>
<reference evidence="1 2" key="1">
    <citation type="journal article" date="2019" name="Sci. Rep.">
        <title>Orb-weaving spider Araneus ventricosus genome elucidates the spidroin gene catalogue.</title>
        <authorList>
            <person name="Kono N."/>
            <person name="Nakamura H."/>
            <person name="Ohtoshi R."/>
            <person name="Moran D.A.P."/>
            <person name="Shinohara A."/>
            <person name="Yoshida Y."/>
            <person name="Fujiwara M."/>
            <person name="Mori M."/>
            <person name="Tomita M."/>
            <person name="Arakawa K."/>
        </authorList>
    </citation>
    <scope>NUCLEOTIDE SEQUENCE [LARGE SCALE GENOMIC DNA]</scope>
</reference>
<organism evidence="1 2">
    <name type="scientific">Araneus ventricosus</name>
    <name type="common">Orbweaver spider</name>
    <name type="synonym">Epeira ventricosa</name>
    <dbReference type="NCBI Taxonomy" id="182803"/>
    <lineage>
        <taxon>Eukaryota</taxon>
        <taxon>Metazoa</taxon>
        <taxon>Ecdysozoa</taxon>
        <taxon>Arthropoda</taxon>
        <taxon>Chelicerata</taxon>
        <taxon>Arachnida</taxon>
        <taxon>Araneae</taxon>
        <taxon>Araneomorphae</taxon>
        <taxon>Entelegynae</taxon>
        <taxon>Araneoidea</taxon>
        <taxon>Araneidae</taxon>
        <taxon>Araneus</taxon>
    </lineage>
</organism>
<evidence type="ECO:0000313" key="1">
    <source>
        <dbReference type="EMBL" id="GBO36038.1"/>
    </source>
</evidence>
<sequence length="90" mass="10560">YEVRRNIAPYARSIRVPRVGCRDVTFPASLTIRCDNEPHFPAGWDLVCQRKGLDFLKLAWMRPQWPGVQGLDLEVYGFQVRTRFHQRTTV</sequence>
<keyword evidence="2" id="KW-1185">Reference proteome</keyword>
<proteinExistence type="predicted"/>
<gene>
    <name evidence="1" type="ORF">AVEN_254355_1</name>
</gene>
<comment type="caution">
    <text evidence="1">The sequence shown here is derived from an EMBL/GenBank/DDBJ whole genome shotgun (WGS) entry which is preliminary data.</text>
</comment>
<protein>
    <submittedName>
        <fullName evidence="1">Uncharacterized protein</fullName>
    </submittedName>
</protein>
<name>A0A4Y2WHB5_ARAVE</name>
<evidence type="ECO:0000313" key="2">
    <source>
        <dbReference type="Proteomes" id="UP000499080"/>
    </source>
</evidence>